<dbReference type="Gene3D" id="3.10.450.240">
    <property type="match status" value="1"/>
</dbReference>
<proteinExistence type="inferred from homology"/>
<feature type="domain" description="Tim44-like" evidence="7">
    <location>
        <begin position="91"/>
        <end position="237"/>
    </location>
</feature>
<name>A0A967F208_9PROT</name>
<dbReference type="GO" id="GO:0051087">
    <property type="term" value="F:protein-folding chaperone binding"/>
    <property type="evidence" value="ECO:0007669"/>
    <property type="project" value="TreeGrafter"/>
</dbReference>
<keyword evidence="6" id="KW-0812">Transmembrane</keyword>
<keyword evidence="9" id="KW-1185">Reference proteome</keyword>
<dbReference type="GO" id="GO:0016020">
    <property type="term" value="C:membrane"/>
    <property type="evidence" value="ECO:0007669"/>
    <property type="project" value="UniProtKB-SubCell"/>
</dbReference>
<evidence type="ECO:0000256" key="1">
    <source>
        <dbReference type="ARBA" id="ARBA00004370"/>
    </source>
</evidence>
<dbReference type="NCBIfam" id="NF033779">
    <property type="entry name" value="Tim44_TimA_adap"/>
    <property type="match status" value="1"/>
</dbReference>
<dbReference type="AlphaFoldDB" id="A0A967F208"/>
<dbReference type="SUPFAM" id="SSF54427">
    <property type="entry name" value="NTF2-like"/>
    <property type="match status" value="1"/>
</dbReference>
<feature type="region of interest" description="Disordered" evidence="5">
    <location>
        <begin position="32"/>
        <end position="68"/>
    </location>
</feature>
<protein>
    <submittedName>
        <fullName evidence="8">Tim44 domain-containing protein</fullName>
    </submittedName>
</protein>
<accession>A0A967F208</accession>
<keyword evidence="3" id="KW-0809">Transit peptide</keyword>
<dbReference type="InterPro" id="IPR016985">
    <property type="entry name" value="UCP031890_Tim44-rel"/>
</dbReference>
<dbReference type="PANTHER" id="PTHR10721">
    <property type="entry name" value="MITOCHONDRIAL IMPORT INNER MEMBRANE TRANSLOCASE SUBUNIT TIM44"/>
    <property type="match status" value="1"/>
</dbReference>
<evidence type="ECO:0000313" key="8">
    <source>
        <dbReference type="EMBL" id="NIA71718.1"/>
    </source>
</evidence>
<comment type="caution">
    <text evidence="8">The sequence shown here is derived from an EMBL/GenBank/DDBJ whole genome shotgun (WGS) entry which is preliminary data.</text>
</comment>
<keyword evidence="4 6" id="KW-0472">Membrane</keyword>
<feature type="transmembrane region" description="Helical" evidence="6">
    <location>
        <begin position="6"/>
        <end position="23"/>
    </location>
</feature>
<dbReference type="InterPro" id="IPR032710">
    <property type="entry name" value="NTF2-like_dom_sf"/>
</dbReference>
<evidence type="ECO:0000256" key="6">
    <source>
        <dbReference type="SAM" id="Phobius"/>
    </source>
</evidence>
<evidence type="ECO:0000256" key="5">
    <source>
        <dbReference type="SAM" id="MobiDB-lite"/>
    </source>
</evidence>
<dbReference type="RefSeq" id="WP_167229741.1">
    <property type="nucleotide sequence ID" value="NZ_JAAQPH010000025.1"/>
</dbReference>
<gene>
    <name evidence="8" type="ORF">HBA54_24290</name>
</gene>
<sequence length="239" mass="26320">MSDSSLIEIVILAAVAAFFIFKLRSVLGKRTGHEEKPDFDPFKPRPNDAEGEDDKVVQLPERGKGPRISQDELFEQGEPESAEAAMDDSPLAAGITQIRLADRDFDPVQFVGGARGAFEMIVAAFADGDSKSLRPLLANDVFSDFDGAIKDRESRNESLETTLIGITSVDLIEAEMQQKSAFVTVKFVSEQVNVTRDSEGRIVDGDPNEVTKITDIWTFARNTRSRDPNWALVATRSPN</sequence>
<dbReference type="PANTHER" id="PTHR10721:SF1">
    <property type="entry name" value="MITOCHONDRIAL IMPORT INNER MEMBRANE TRANSLOCASE SUBUNIT TIM44"/>
    <property type="match status" value="1"/>
</dbReference>
<feature type="compositionally biased region" description="Basic and acidic residues" evidence="5">
    <location>
        <begin position="32"/>
        <end position="48"/>
    </location>
</feature>
<reference evidence="8" key="1">
    <citation type="submission" date="2020-03" db="EMBL/GenBank/DDBJ databases">
        <title>Genome of Pelagibius litoralis DSM 21314T.</title>
        <authorList>
            <person name="Wang G."/>
        </authorList>
    </citation>
    <scope>NUCLEOTIDE SEQUENCE</scope>
    <source>
        <strain evidence="8">DSM 21314</strain>
    </source>
</reference>
<evidence type="ECO:0000256" key="3">
    <source>
        <dbReference type="ARBA" id="ARBA00022946"/>
    </source>
</evidence>
<comment type="similarity">
    <text evidence="2">Belongs to the Tim44 family.</text>
</comment>
<dbReference type="GO" id="GO:0030150">
    <property type="term" value="P:protein import into mitochondrial matrix"/>
    <property type="evidence" value="ECO:0007669"/>
    <property type="project" value="TreeGrafter"/>
</dbReference>
<dbReference type="InterPro" id="IPR039544">
    <property type="entry name" value="Tim44-like"/>
</dbReference>
<evidence type="ECO:0000259" key="7">
    <source>
        <dbReference type="SMART" id="SM00978"/>
    </source>
</evidence>
<keyword evidence="6" id="KW-1133">Transmembrane helix</keyword>
<evidence type="ECO:0000256" key="4">
    <source>
        <dbReference type="ARBA" id="ARBA00023136"/>
    </source>
</evidence>
<dbReference type="Pfam" id="PF04280">
    <property type="entry name" value="Tim44"/>
    <property type="match status" value="1"/>
</dbReference>
<dbReference type="EMBL" id="JAAQPH010000025">
    <property type="protein sequence ID" value="NIA71718.1"/>
    <property type="molecule type" value="Genomic_DNA"/>
</dbReference>
<dbReference type="PIRSF" id="PIRSF031890">
    <property type="entry name" value="UCP031890_transporter_Tim44"/>
    <property type="match status" value="1"/>
</dbReference>
<dbReference type="Proteomes" id="UP000761264">
    <property type="component" value="Unassembled WGS sequence"/>
</dbReference>
<dbReference type="SMART" id="SM00978">
    <property type="entry name" value="Tim44"/>
    <property type="match status" value="1"/>
</dbReference>
<evidence type="ECO:0000313" key="9">
    <source>
        <dbReference type="Proteomes" id="UP000761264"/>
    </source>
</evidence>
<dbReference type="InterPro" id="IPR007379">
    <property type="entry name" value="Tim44-like_dom"/>
</dbReference>
<organism evidence="8 9">
    <name type="scientific">Pelagibius litoralis</name>
    <dbReference type="NCBI Taxonomy" id="374515"/>
    <lineage>
        <taxon>Bacteria</taxon>
        <taxon>Pseudomonadati</taxon>
        <taxon>Pseudomonadota</taxon>
        <taxon>Alphaproteobacteria</taxon>
        <taxon>Rhodospirillales</taxon>
        <taxon>Rhodovibrionaceae</taxon>
        <taxon>Pelagibius</taxon>
    </lineage>
</organism>
<comment type="subcellular location">
    <subcellularLocation>
        <location evidence="1">Membrane</location>
    </subcellularLocation>
</comment>
<evidence type="ECO:0000256" key="2">
    <source>
        <dbReference type="ARBA" id="ARBA00009597"/>
    </source>
</evidence>